<dbReference type="GO" id="GO:0051287">
    <property type="term" value="F:NAD binding"/>
    <property type="evidence" value="ECO:0007669"/>
    <property type="project" value="InterPro"/>
</dbReference>
<accession>A0A2T0BFR9</accession>
<dbReference type="Proteomes" id="UP000237798">
    <property type="component" value="Unassembled WGS sequence"/>
</dbReference>
<dbReference type="SUPFAM" id="SSF51735">
    <property type="entry name" value="NAD(P)-binding Rossmann-fold domains"/>
    <property type="match status" value="1"/>
</dbReference>
<feature type="domain" description="D-isomer specific 2-hydroxyacid dehydrogenase NAD-binding" evidence="5">
    <location>
        <begin position="109"/>
        <end position="288"/>
    </location>
</feature>
<reference evidence="6 7" key="1">
    <citation type="submission" date="2018-03" db="EMBL/GenBank/DDBJ databases">
        <title>Genome sequence of Clostridium luticellarii DSM 29923.</title>
        <authorList>
            <person name="Poehlein A."/>
            <person name="Daniel R."/>
        </authorList>
    </citation>
    <scope>NUCLEOTIDE SEQUENCE [LARGE SCALE GENOMIC DNA]</scope>
    <source>
        <strain evidence="6 7">DSM 29923</strain>
    </source>
</reference>
<dbReference type="OrthoDB" id="9805416at2"/>
<dbReference type="SUPFAM" id="SSF52283">
    <property type="entry name" value="Formate/glycerate dehydrogenase catalytic domain-like"/>
    <property type="match status" value="1"/>
</dbReference>
<dbReference type="CDD" id="cd05301">
    <property type="entry name" value="GDH"/>
    <property type="match status" value="1"/>
</dbReference>
<gene>
    <name evidence="6" type="primary">ghrB_2</name>
    <name evidence="6" type="ORF">CLLU_27920</name>
</gene>
<evidence type="ECO:0000256" key="1">
    <source>
        <dbReference type="ARBA" id="ARBA00005854"/>
    </source>
</evidence>
<dbReference type="PANTHER" id="PTHR10996:SF283">
    <property type="entry name" value="GLYOXYLATE_HYDROXYPYRUVATE REDUCTASE B"/>
    <property type="match status" value="1"/>
</dbReference>
<dbReference type="GO" id="GO:0016618">
    <property type="term" value="F:hydroxypyruvate reductase [NAD(P)H] activity"/>
    <property type="evidence" value="ECO:0007669"/>
    <property type="project" value="TreeGrafter"/>
</dbReference>
<sequence length="325" mass="36736">MTKPKVFIARPVPKKVEEFVAEYCEYKKWDHDEKISKDELIENLVDVEGLLTVGTSIDEEILSRSPKLKVVSNISVGYDNFDIEAMRKNGVIGTNTPFVLNETVSDLVMALIISTARRITQMDQYVKQGRWKNEIGSDLFGADVNHATLGLIGMGRIGKCVARKAKLGFDMNVLYYNRNRRPDVENELEVEYSDFDDLLKKSDFISVMVPYNRDTYHMIDYREFDLMKESAIFINASRGQTVNERALIDALNDKKIFAAGLDVYEKEPVEGNNPILEMCNVITLPHIGSATKKTRFDMAMLAAENLTAAVLGKVPPNVVPELRDL</sequence>
<comment type="similarity">
    <text evidence="1 3">Belongs to the D-isomer specific 2-hydroxyacid dehydrogenase family.</text>
</comment>
<evidence type="ECO:0000256" key="3">
    <source>
        <dbReference type="RuleBase" id="RU003719"/>
    </source>
</evidence>
<dbReference type="RefSeq" id="WP_106010381.1">
    <property type="nucleotide sequence ID" value="NZ_PVXP01000052.1"/>
</dbReference>
<dbReference type="InterPro" id="IPR006140">
    <property type="entry name" value="D-isomer_DH_NAD-bd"/>
</dbReference>
<dbReference type="Pfam" id="PF02826">
    <property type="entry name" value="2-Hacid_dh_C"/>
    <property type="match status" value="1"/>
</dbReference>
<evidence type="ECO:0000259" key="4">
    <source>
        <dbReference type="Pfam" id="PF00389"/>
    </source>
</evidence>
<dbReference type="EMBL" id="PVXP01000052">
    <property type="protein sequence ID" value="PRR82672.1"/>
    <property type="molecule type" value="Genomic_DNA"/>
</dbReference>
<feature type="domain" description="D-isomer specific 2-hydroxyacid dehydrogenase catalytic" evidence="4">
    <location>
        <begin position="6"/>
        <end position="319"/>
    </location>
</feature>
<dbReference type="GO" id="GO:0030267">
    <property type="term" value="F:glyoxylate reductase (NADPH) activity"/>
    <property type="evidence" value="ECO:0007669"/>
    <property type="project" value="UniProtKB-EC"/>
</dbReference>
<dbReference type="Pfam" id="PF00389">
    <property type="entry name" value="2-Hacid_dh"/>
    <property type="match status" value="1"/>
</dbReference>
<keyword evidence="7" id="KW-1185">Reference proteome</keyword>
<protein>
    <submittedName>
        <fullName evidence="6">Glyoxylate/hydroxypyruvate reductase B</fullName>
        <ecNumber evidence="6">1.1.1.79</ecNumber>
    </submittedName>
</protein>
<dbReference type="InterPro" id="IPR006139">
    <property type="entry name" value="D-isomer_2_OHA_DH_cat_dom"/>
</dbReference>
<keyword evidence="6" id="KW-0670">Pyruvate</keyword>
<dbReference type="Gene3D" id="3.40.50.720">
    <property type="entry name" value="NAD(P)-binding Rossmann-like Domain"/>
    <property type="match status" value="2"/>
</dbReference>
<dbReference type="GO" id="GO:0005829">
    <property type="term" value="C:cytosol"/>
    <property type="evidence" value="ECO:0007669"/>
    <property type="project" value="TreeGrafter"/>
</dbReference>
<dbReference type="AlphaFoldDB" id="A0A2T0BFR9"/>
<keyword evidence="2 3" id="KW-0560">Oxidoreductase</keyword>
<organism evidence="6 7">
    <name type="scientific">Clostridium luticellarii</name>
    <dbReference type="NCBI Taxonomy" id="1691940"/>
    <lineage>
        <taxon>Bacteria</taxon>
        <taxon>Bacillati</taxon>
        <taxon>Bacillota</taxon>
        <taxon>Clostridia</taxon>
        <taxon>Eubacteriales</taxon>
        <taxon>Clostridiaceae</taxon>
        <taxon>Clostridium</taxon>
    </lineage>
</organism>
<evidence type="ECO:0000256" key="2">
    <source>
        <dbReference type="ARBA" id="ARBA00023002"/>
    </source>
</evidence>
<name>A0A2T0BFR9_9CLOT</name>
<proteinExistence type="inferred from homology"/>
<evidence type="ECO:0000313" key="6">
    <source>
        <dbReference type="EMBL" id="PRR82672.1"/>
    </source>
</evidence>
<dbReference type="InterPro" id="IPR050223">
    <property type="entry name" value="D-isomer_2-hydroxyacid_DH"/>
</dbReference>
<dbReference type="PANTHER" id="PTHR10996">
    <property type="entry name" value="2-HYDROXYACID DEHYDROGENASE-RELATED"/>
    <property type="match status" value="1"/>
</dbReference>
<dbReference type="FunFam" id="3.40.50.720:FF:000462">
    <property type="entry name" value="Glyoxylate reductase (NADP+)"/>
    <property type="match status" value="1"/>
</dbReference>
<dbReference type="EC" id="1.1.1.79" evidence="6"/>
<comment type="caution">
    <text evidence="6">The sequence shown here is derived from an EMBL/GenBank/DDBJ whole genome shotgun (WGS) entry which is preliminary data.</text>
</comment>
<evidence type="ECO:0000259" key="5">
    <source>
        <dbReference type="Pfam" id="PF02826"/>
    </source>
</evidence>
<dbReference type="InterPro" id="IPR036291">
    <property type="entry name" value="NAD(P)-bd_dom_sf"/>
</dbReference>
<evidence type="ECO:0000313" key="7">
    <source>
        <dbReference type="Proteomes" id="UP000237798"/>
    </source>
</evidence>